<dbReference type="SUPFAM" id="SSF52218">
    <property type="entry name" value="Flavoproteins"/>
    <property type="match status" value="1"/>
</dbReference>
<dbReference type="InterPro" id="IPR029039">
    <property type="entry name" value="Flavoprotein-like_sf"/>
</dbReference>
<organism evidence="1 2">
    <name type="scientific">Cellulomonas humilata</name>
    <dbReference type="NCBI Taxonomy" id="144055"/>
    <lineage>
        <taxon>Bacteria</taxon>
        <taxon>Bacillati</taxon>
        <taxon>Actinomycetota</taxon>
        <taxon>Actinomycetes</taxon>
        <taxon>Micrococcales</taxon>
        <taxon>Cellulomonadaceae</taxon>
        <taxon>Cellulomonas</taxon>
    </lineage>
</organism>
<dbReference type="InterPro" id="IPR001226">
    <property type="entry name" value="Flavodoxin_CS"/>
</dbReference>
<sequence length="184" mass="19525">MRALVVYESSFGNTGQIARAIWNGMFSRLPDVALLEVGAAPARLPLDLELLVVGGPTQVFGMSRPVTRADAQAQGGTTTLGPTTGVREWLAALEAPERPVRAATFDTRIHSPHVPGSAAVGAWRALRRAGFDVAAEAESFWVLGTKGPLRDGELERAYSWGVGLTSLLLGGHRHEPGPHPASSR</sequence>
<reference evidence="1 2" key="1">
    <citation type="submission" date="2023-07" db="EMBL/GenBank/DDBJ databases">
        <title>Sorghum-associated microbial communities from plants grown in Nebraska, USA.</title>
        <authorList>
            <person name="Schachtman D."/>
        </authorList>
    </citation>
    <scope>NUCLEOTIDE SEQUENCE [LARGE SCALE GENOMIC DNA]</scope>
    <source>
        <strain evidence="1 2">BE332</strain>
    </source>
</reference>
<dbReference type="Gene3D" id="3.40.50.360">
    <property type="match status" value="1"/>
</dbReference>
<proteinExistence type="predicted"/>
<dbReference type="RefSeq" id="WP_307493543.1">
    <property type="nucleotide sequence ID" value="NZ_JAUSVB010000004.1"/>
</dbReference>
<evidence type="ECO:0000313" key="1">
    <source>
        <dbReference type="EMBL" id="MDQ0374719.1"/>
    </source>
</evidence>
<accession>A0ABU0EHG3</accession>
<dbReference type="Proteomes" id="UP001239626">
    <property type="component" value="Unassembled WGS sequence"/>
</dbReference>
<evidence type="ECO:0000313" key="2">
    <source>
        <dbReference type="Proteomes" id="UP001239626"/>
    </source>
</evidence>
<name>A0ABU0EHG3_9CELL</name>
<keyword evidence="2" id="KW-1185">Reference proteome</keyword>
<dbReference type="PROSITE" id="PS00201">
    <property type="entry name" value="FLAVODOXIN"/>
    <property type="match status" value="1"/>
</dbReference>
<protein>
    <recommendedName>
        <fullName evidence="3">Flavodoxin</fullName>
    </recommendedName>
</protein>
<gene>
    <name evidence="1" type="ORF">J2X26_003046</name>
</gene>
<dbReference type="EMBL" id="JAUSVB010000004">
    <property type="protein sequence ID" value="MDQ0374719.1"/>
    <property type="molecule type" value="Genomic_DNA"/>
</dbReference>
<comment type="caution">
    <text evidence="1">The sequence shown here is derived from an EMBL/GenBank/DDBJ whole genome shotgun (WGS) entry which is preliminary data.</text>
</comment>
<evidence type="ECO:0008006" key="3">
    <source>
        <dbReference type="Google" id="ProtNLM"/>
    </source>
</evidence>